<name>A0A4Z0Q3N9_9BACT</name>
<sequence>MCQRLLRLSLGAALISASALPQPVAAQAPAKQWDKSLGGTSAESLGAAQPTTDGGFILGGNSGSSISGDKTQAGRGGTDYWLVKLDANGNKMWDKTFGGPDNEHLVAVQQTRDGGYIVGGRSTSGIGGDKTQANKGGADYWVLKLDANGTKLWDRSFGGLYTDALSAVQQTSDGGYLLLGGSNSNSSPDKTQPAISSSYDYWIVKLDANGTKLWDKTYGGGGHDNANSLTLTRDGGAILGGFSNSDAWADKTQDSRGHYDGWVVKIDALGNKQWDRTLGSYAYEEIVGVQQAPDGGYLLAAISTSGIGGDKTQENNTLGISDYWIVKLDATGQKIWDRSFGGSANEDARTVQLTSDGGLLVGGLSSSGISGSKTQASRGVTDYWLINVDGAGNLRWDLTLGGAALDQCIAITSPQSATDNGLLIAGTSDSGISGDKTQPSYGNSDFWIVKLRGTTLSARARAGTRQELRVSPNPAHGQVTLHLPEQAPRIHLRLALMDATGRTVCRQSVAAGGGKVPFEVSQYPAGLYVLRLEGPNGYLATQRLELN</sequence>
<proteinExistence type="predicted"/>
<dbReference type="OrthoDB" id="9811934at2"/>
<keyword evidence="1" id="KW-0732">Signal</keyword>
<dbReference type="SUPFAM" id="SSF50998">
    <property type="entry name" value="Quinoprotein alcohol dehydrogenase-like"/>
    <property type="match status" value="1"/>
</dbReference>
<dbReference type="PANTHER" id="PTHR42754">
    <property type="entry name" value="ENDOGLUCANASE"/>
    <property type="match status" value="1"/>
</dbReference>
<dbReference type="InterPro" id="IPR026444">
    <property type="entry name" value="Secre_tail"/>
</dbReference>
<keyword evidence="4" id="KW-1185">Reference proteome</keyword>
<dbReference type="NCBIfam" id="TIGR04183">
    <property type="entry name" value="Por_Secre_tail"/>
    <property type="match status" value="1"/>
</dbReference>
<comment type="caution">
    <text evidence="3">The sequence shown here is derived from an EMBL/GenBank/DDBJ whole genome shotgun (WGS) entry which is preliminary data.</text>
</comment>
<dbReference type="PANTHER" id="PTHR42754:SF1">
    <property type="entry name" value="LIPOPROTEIN"/>
    <property type="match status" value="1"/>
</dbReference>
<dbReference type="RefSeq" id="WP_135461549.1">
    <property type="nucleotide sequence ID" value="NZ_SRLC01000001.1"/>
</dbReference>
<evidence type="ECO:0000256" key="1">
    <source>
        <dbReference type="SAM" id="SignalP"/>
    </source>
</evidence>
<dbReference type="AlphaFoldDB" id="A0A4Z0Q3N9"/>
<dbReference type="InterPro" id="IPR011047">
    <property type="entry name" value="Quinoprotein_ADH-like_sf"/>
</dbReference>
<gene>
    <name evidence="3" type="ORF">E5K00_03035</name>
</gene>
<protein>
    <submittedName>
        <fullName evidence="3">T9SS type A sorting domain-containing protein</fullName>
    </submittedName>
</protein>
<organism evidence="3 4">
    <name type="scientific">Hymenobacter aquaticus</name>
    <dbReference type="NCBI Taxonomy" id="1867101"/>
    <lineage>
        <taxon>Bacteria</taxon>
        <taxon>Pseudomonadati</taxon>
        <taxon>Bacteroidota</taxon>
        <taxon>Cytophagia</taxon>
        <taxon>Cytophagales</taxon>
        <taxon>Hymenobacteraceae</taxon>
        <taxon>Hymenobacter</taxon>
    </lineage>
</organism>
<evidence type="ECO:0000313" key="4">
    <source>
        <dbReference type="Proteomes" id="UP000297549"/>
    </source>
</evidence>
<feature type="chain" id="PRO_5021388253" evidence="1">
    <location>
        <begin position="22"/>
        <end position="547"/>
    </location>
</feature>
<reference evidence="3 4" key="1">
    <citation type="submission" date="2019-04" db="EMBL/GenBank/DDBJ databases">
        <authorList>
            <person name="Feng G."/>
            <person name="Zhang J."/>
            <person name="Zhu H."/>
        </authorList>
    </citation>
    <scope>NUCLEOTIDE SEQUENCE [LARGE SCALE GENOMIC DNA]</scope>
    <source>
        <strain evidence="3 4">JCM 31653</strain>
    </source>
</reference>
<evidence type="ECO:0000259" key="2">
    <source>
        <dbReference type="Pfam" id="PF18962"/>
    </source>
</evidence>
<dbReference type="EMBL" id="SRLC01000001">
    <property type="protein sequence ID" value="TGE24204.1"/>
    <property type="molecule type" value="Genomic_DNA"/>
</dbReference>
<accession>A0A4Z0Q3N9</accession>
<evidence type="ECO:0000313" key="3">
    <source>
        <dbReference type="EMBL" id="TGE24204.1"/>
    </source>
</evidence>
<dbReference type="Pfam" id="PF18962">
    <property type="entry name" value="Por_Secre_tail"/>
    <property type="match status" value="1"/>
</dbReference>
<feature type="signal peptide" evidence="1">
    <location>
        <begin position="1"/>
        <end position="21"/>
    </location>
</feature>
<feature type="domain" description="Secretion system C-terminal sorting" evidence="2">
    <location>
        <begin position="471"/>
        <end position="536"/>
    </location>
</feature>
<dbReference type="Proteomes" id="UP000297549">
    <property type="component" value="Unassembled WGS sequence"/>
</dbReference>